<dbReference type="CDD" id="cd00067">
    <property type="entry name" value="GAL4"/>
    <property type="match status" value="1"/>
</dbReference>
<name>A0AAD6Z0J7_9AGAR</name>
<dbReference type="InterPro" id="IPR036864">
    <property type="entry name" value="Zn2-C6_fun-type_DNA-bd_sf"/>
</dbReference>
<dbReference type="EMBL" id="JARIHO010000111">
    <property type="protein sequence ID" value="KAJ7302794.1"/>
    <property type="molecule type" value="Genomic_DNA"/>
</dbReference>
<feature type="domain" description="Zn(2)-C6 fungal-type" evidence="2">
    <location>
        <begin position="16"/>
        <end position="48"/>
    </location>
</feature>
<evidence type="ECO:0000313" key="4">
    <source>
        <dbReference type="Proteomes" id="UP001218218"/>
    </source>
</evidence>
<organism evidence="3 4">
    <name type="scientific">Mycena albidolilacea</name>
    <dbReference type="NCBI Taxonomy" id="1033008"/>
    <lineage>
        <taxon>Eukaryota</taxon>
        <taxon>Fungi</taxon>
        <taxon>Dikarya</taxon>
        <taxon>Basidiomycota</taxon>
        <taxon>Agaricomycotina</taxon>
        <taxon>Agaricomycetes</taxon>
        <taxon>Agaricomycetidae</taxon>
        <taxon>Agaricales</taxon>
        <taxon>Marasmiineae</taxon>
        <taxon>Mycenaceae</taxon>
        <taxon>Mycena</taxon>
    </lineage>
</organism>
<dbReference type="SUPFAM" id="SSF57701">
    <property type="entry name" value="Zn2/Cys6 DNA-binding domain"/>
    <property type="match status" value="1"/>
</dbReference>
<feature type="compositionally biased region" description="Polar residues" evidence="1">
    <location>
        <begin position="176"/>
        <end position="197"/>
    </location>
</feature>
<dbReference type="GO" id="GO:0008270">
    <property type="term" value="F:zinc ion binding"/>
    <property type="evidence" value="ECO:0007669"/>
    <property type="project" value="InterPro"/>
</dbReference>
<feature type="region of interest" description="Disordered" evidence="1">
    <location>
        <begin position="52"/>
        <end position="137"/>
    </location>
</feature>
<dbReference type="PROSITE" id="PS50048">
    <property type="entry name" value="ZN2_CY6_FUNGAL_2"/>
    <property type="match status" value="1"/>
</dbReference>
<sequence>MSDSDLFAQTQRAEVACLHCRMRKSKCLANSQHEPCLRCQTKGLVCEYVSTEKQKARGPGGKAREPKGSGHSPSGPFPPGSPNQLSNAGGGGQIPFYRGYDNSGSSSGPRTQFSTAVPPPFGGNPYTTSSNPPRAGPLLSALAHMHRCRPTRLPISAPGPMHPVMHPGTVPPQQKGYPTNYTNNSYDRNASSQSRMKQSSELRNEVEPALNQGIVWSCKILDNCHQDSAVSDLTPMICSVEGRDLRKNSAPKSFGDRWWMGGSPLGNARQIGGNQFA</sequence>
<dbReference type="Gene3D" id="4.10.240.10">
    <property type="entry name" value="Zn(2)-C6 fungal-type DNA-binding domain"/>
    <property type="match status" value="1"/>
</dbReference>
<dbReference type="Pfam" id="PF00172">
    <property type="entry name" value="Zn_clus"/>
    <property type="match status" value="1"/>
</dbReference>
<feature type="region of interest" description="Disordered" evidence="1">
    <location>
        <begin position="171"/>
        <end position="203"/>
    </location>
</feature>
<dbReference type="GO" id="GO:0000981">
    <property type="term" value="F:DNA-binding transcription factor activity, RNA polymerase II-specific"/>
    <property type="evidence" value="ECO:0007669"/>
    <property type="project" value="InterPro"/>
</dbReference>
<evidence type="ECO:0000256" key="1">
    <source>
        <dbReference type="SAM" id="MobiDB-lite"/>
    </source>
</evidence>
<dbReference type="PROSITE" id="PS00463">
    <property type="entry name" value="ZN2_CY6_FUNGAL_1"/>
    <property type="match status" value="1"/>
</dbReference>
<protein>
    <recommendedName>
        <fullName evidence="2">Zn(2)-C6 fungal-type domain-containing protein</fullName>
    </recommendedName>
</protein>
<feature type="compositionally biased region" description="Polar residues" evidence="1">
    <location>
        <begin position="102"/>
        <end position="115"/>
    </location>
</feature>
<gene>
    <name evidence="3" type="ORF">DFH08DRAFT_826260</name>
</gene>
<dbReference type="InterPro" id="IPR001138">
    <property type="entry name" value="Zn2Cys6_DnaBD"/>
</dbReference>
<comment type="caution">
    <text evidence="3">The sequence shown here is derived from an EMBL/GenBank/DDBJ whole genome shotgun (WGS) entry which is preliminary data.</text>
</comment>
<dbReference type="AlphaFoldDB" id="A0AAD6Z0J7"/>
<dbReference type="SMART" id="SM00066">
    <property type="entry name" value="GAL4"/>
    <property type="match status" value="1"/>
</dbReference>
<keyword evidence="4" id="KW-1185">Reference proteome</keyword>
<evidence type="ECO:0000259" key="2">
    <source>
        <dbReference type="PROSITE" id="PS50048"/>
    </source>
</evidence>
<reference evidence="3" key="1">
    <citation type="submission" date="2023-03" db="EMBL/GenBank/DDBJ databases">
        <title>Massive genome expansion in bonnet fungi (Mycena s.s.) driven by repeated elements and novel gene families across ecological guilds.</title>
        <authorList>
            <consortium name="Lawrence Berkeley National Laboratory"/>
            <person name="Harder C.B."/>
            <person name="Miyauchi S."/>
            <person name="Viragh M."/>
            <person name="Kuo A."/>
            <person name="Thoen E."/>
            <person name="Andreopoulos B."/>
            <person name="Lu D."/>
            <person name="Skrede I."/>
            <person name="Drula E."/>
            <person name="Henrissat B."/>
            <person name="Morin E."/>
            <person name="Kohler A."/>
            <person name="Barry K."/>
            <person name="LaButti K."/>
            <person name="Morin E."/>
            <person name="Salamov A."/>
            <person name="Lipzen A."/>
            <person name="Mereny Z."/>
            <person name="Hegedus B."/>
            <person name="Baldrian P."/>
            <person name="Stursova M."/>
            <person name="Weitz H."/>
            <person name="Taylor A."/>
            <person name="Grigoriev I.V."/>
            <person name="Nagy L.G."/>
            <person name="Martin F."/>
            <person name="Kauserud H."/>
        </authorList>
    </citation>
    <scope>NUCLEOTIDE SEQUENCE</scope>
    <source>
        <strain evidence="3">CBHHK002</strain>
    </source>
</reference>
<dbReference type="Proteomes" id="UP001218218">
    <property type="component" value="Unassembled WGS sequence"/>
</dbReference>
<evidence type="ECO:0000313" key="3">
    <source>
        <dbReference type="EMBL" id="KAJ7302794.1"/>
    </source>
</evidence>
<proteinExistence type="predicted"/>
<accession>A0AAD6Z0J7</accession>